<feature type="transmembrane region" description="Helical" evidence="1">
    <location>
        <begin position="512"/>
        <end position="529"/>
    </location>
</feature>
<keyword evidence="1" id="KW-0472">Membrane</keyword>
<dbReference type="Gene3D" id="3.30.70.1440">
    <property type="entry name" value="Multidrug efflux transporter AcrB pore domain"/>
    <property type="match status" value="1"/>
</dbReference>
<protein>
    <submittedName>
        <fullName evidence="2">Cobalt-zinc-cadmium resistance protein CzcA</fullName>
    </submittedName>
</protein>
<evidence type="ECO:0000313" key="2">
    <source>
        <dbReference type="EMBL" id="GAL26486.1"/>
    </source>
</evidence>
<proteinExistence type="predicted"/>
<keyword evidence="3" id="KW-1185">Reference proteome</keyword>
<feature type="transmembrane region" description="Helical" evidence="1">
    <location>
        <begin position="541"/>
        <end position="564"/>
    </location>
</feature>
<gene>
    <name evidence="2" type="ORF">JCM19239_5321</name>
</gene>
<evidence type="ECO:0000313" key="3">
    <source>
        <dbReference type="Proteomes" id="UP000029223"/>
    </source>
</evidence>
<keyword evidence="1" id="KW-0812">Transmembrane</keyword>
<feature type="transmembrane region" description="Helical" evidence="1">
    <location>
        <begin position="425"/>
        <end position="445"/>
    </location>
</feature>
<dbReference type="Gene3D" id="3.30.70.1430">
    <property type="entry name" value="Multidrug efflux transporter AcrB pore domain"/>
    <property type="match status" value="1"/>
</dbReference>
<dbReference type="PANTHER" id="PTHR32063">
    <property type="match status" value="1"/>
</dbReference>
<dbReference type="EMBL" id="BBMS01000019">
    <property type="protein sequence ID" value="GAL26486.1"/>
    <property type="molecule type" value="Genomic_DNA"/>
</dbReference>
<dbReference type="Gene3D" id="3.30.2090.10">
    <property type="entry name" value="Multidrug efflux transporter AcrB TolC docking domain, DN and DC subdomains"/>
    <property type="match status" value="1"/>
</dbReference>
<evidence type="ECO:0000256" key="1">
    <source>
        <dbReference type="SAM" id="Phobius"/>
    </source>
</evidence>
<reference evidence="3" key="1">
    <citation type="submission" date="2014-09" db="EMBL/GenBank/DDBJ databases">
        <title>Vibrio variabilis JCM 19239. (C206) whole genome shotgun sequence.</title>
        <authorList>
            <person name="Sawabe T."/>
            <person name="Meirelles P."/>
            <person name="Nakanishi M."/>
            <person name="Sayaka M."/>
            <person name="Hattori M."/>
            <person name="Ohkuma M."/>
        </authorList>
    </citation>
    <scope>NUCLEOTIDE SEQUENCE [LARGE SCALE GENOMIC DNA]</scope>
    <source>
        <strain evidence="3">JCM 19239</strain>
    </source>
</reference>
<organism evidence="2 3">
    <name type="scientific">Vibrio variabilis</name>
    <dbReference type="NCBI Taxonomy" id="990271"/>
    <lineage>
        <taxon>Bacteria</taxon>
        <taxon>Pseudomonadati</taxon>
        <taxon>Pseudomonadota</taxon>
        <taxon>Gammaproteobacteria</taxon>
        <taxon>Vibrionales</taxon>
        <taxon>Vibrionaceae</taxon>
        <taxon>Vibrio</taxon>
    </lineage>
</organism>
<dbReference type="InterPro" id="IPR001036">
    <property type="entry name" value="Acrflvin-R"/>
</dbReference>
<dbReference type="SUPFAM" id="SSF82866">
    <property type="entry name" value="Multidrug efflux transporter AcrB transmembrane domain"/>
    <property type="match status" value="1"/>
</dbReference>
<feature type="transmembrane region" description="Helical" evidence="1">
    <location>
        <begin position="12"/>
        <end position="32"/>
    </location>
</feature>
<accession>A0ABQ0JCM1</accession>
<comment type="caution">
    <text evidence="2">The sequence shown here is derived from an EMBL/GenBank/DDBJ whole genome shotgun (WGS) entry which is preliminary data.</text>
</comment>
<dbReference type="Gene3D" id="1.20.1640.10">
    <property type="entry name" value="Multidrug efflux transporter AcrB transmembrane domain"/>
    <property type="match status" value="2"/>
</dbReference>
<feature type="transmembrane region" description="Helical" evidence="1">
    <location>
        <begin position="62"/>
        <end position="79"/>
    </location>
</feature>
<name>A0ABQ0JCM1_9VIBR</name>
<dbReference type="SUPFAM" id="SSF82714">
    <property type="entry name" value="Multidrug efflux transporter AcrB TolC docking domain, DN and DC subdomains"/>
    <property type="match status" value="1"/>
</dbReference>
<feature type="transmembrane region" description="Helical" evidence="1">
    <location>
        <begin position="399"/>
        <end position="418"/>
    </location>
</feature>
<dbReference type="Proteomes" id="UP000029223">
    <property type="component" value="Unassembled WGS sequence"/>
</dbReference>
<keyword evidence="1" id="KW-1133">Transmembrane helix</keyword>
<sequence length="574" mass="62950">MFSPLAFTKTYAMAAAAGLAITLVPVLMGYFIRGKVLPEHKNPVNKALIGLYRPMLSLSLRYPKSMIIIALGLMASAYYPTSKLGSEFIPPLDEGDLMYMPTTYTGISIGKARELLQQTNKLIKTVPEVKSVWGKIGRAETATDPAPLTMIETTIQLKPRSEWREGVTTESLRKEFDDLVQFPGLTNAWVMPIKTRIDMLATGIKTPIGIKIAGPDLSVIEQIGSDLEPILNDIQGTVSVYAERVAGGRYVTIDIKRLAAARYGLNVSDVQQVISTAVGGMNVGETVEGLERYPINVRYPQDYRDSVVKLQNLPLVTPNGARIALADVADIRYEDGPPMIKTENARPNGWVFVDIADRDLGSYVEEAKQVVAERLSIPAGYSLAWSGQYEYMERAKQRLGVVIPITLAIIMLLLYLSFRRVGEVMIIMGTLPLAMVGGLWLMHYLGYNFSIAVGVGFIALAGVAVEIGVIMLVYLNQAWHARKLSAEQENTQLTPEMLTDAIREGAGLRVRPVMMTVLTVIIGLIPIMYGSGTGSEVMQRIAAPMIGGMASALLLTLLVLPAIYKLWKSKETQH</sequence>
<dbReference type="InterPro" id="IPR027463">
    <property type="entry name" value="AcrB_DN_DC_subdom"/>
</dbReference>
<feature type="transmembrane region" description="Helical" evidence="1">
    <location>
        <begin position="451"/>
        <end position="475"/>
    </location>
</feature>
<dbReference type="Pfam" id="PF00873">
    <property type="entry name" value="ACR_tran"/>
    <property type="match status" value="1"/>
</dbReference>
<dbReference type="PANTHER" id="PTHR32063:SF19">
    <property type="entry name" value="CATION EFFLUX SYSTEM PROTEIN CUSA"/>
    <property type="match status" value="1"/>
</dbReference>